<dbReference type="GO" id="GO:0051213">
    <property type="term" value="F:dioxygenase activity"/>
    <property type="evidence" value="ECO:0007669"/>
    <property type="project" value="UniProtKB-KW"/>
</dbReference>
<sequence length="127" mass="14182">MAVSTLEHVNFTVKDPIRTAKAICDIYGWEIRWEGPAIAGGYAVHVGNDTAYLALYSPSQPHERDLTDRAAIGNLNHVGLVVDDLDAVEARVKAHGYETHNHADYEPGRRFYYNDDDGIEYEVVSYG</sequence>
<dbReference type="InterPro" id="IPR037523">
    <property type="entry name" value="VOC_core"/>
</dbReference>
<reference evidence="2 3" key="2">
    <citation type="submission" date="2012-06" db="EMBL/GenBank/DDBJ databases">
        <authorList>
            <person name="Fiebig A."/>
        </authorList>
    </citation>
    <scope>NUCLEOTIDE SEQUENCE [LARGE SCALE GENOMIC DNA]</scope>
    <source>
        <strain evidence="2 3">DFL-43</strain>
    </source>
</reference>
<organism evidence="2 3">
    <name type="scientific">Hoeflea phototrophica (strain DSM 17068 / NCIMB 14078 / DFL-43)</name>
    <dbReference type="NCBI Taxonomy" id="411684"/>
    <lineage>
        <taxon>Bacteria</taxon>
        <taxon>Pseudomonadati</taxon>
        <taxon>Pseudomonadota</taxon>
        <taxon>Alphaproteobacteria</taxon>
        <taxon>Hyphomicrobiales</taxon>
        <taxon>Rhizobiaceae</taxon>
        <taxon>Hoeflea</taxon>
    </lineage>
</organism>
<comment type="caution">
    <text evidence="2">The sequence shown here is derived from an EMBL/GenBank/DDBJ whole genome shotgun (WGS) entry which is preliminary data.</text>
</comment>
<dbReference type="InterPro" id="IPR029068">
    <property type="entry name" value="Glyas_Bleomycin-R_OHBP_Dase"/>
</dbReference>
<evidence type="ECO:0000259" key="1">
    <source>
        <dbReference type="PROSITE" id="PS51819"/>
    </source>
</evidence>
<keyword evidence="2" id="KW-0223">Dioxygenase</keyword>
<dbReference type="RefSeq" id="WP_007198545.1">
    <property type="nucleotide sequence ID" value="NZ_CM002917.1"/>
</dbReference>
<gene>
    <name evidence="2" type="ORF">HPDFL43_13917</name>
</gene>
<dbReference type="eggNOG" id="COG0346">
    <property type="taxonomic scope" value="Bacteria"/>
</dbReference>
<proteinExistence type="predicted"/>
<dbReference type="Pfam" id="PF13669">
    <property type="entry name" value="Glyoxalase_4"/>
    <property type="match status" value="1"/>
</dbReference>
<dbReference type="EMBL" id="ABIA03000004">
    <property type="protein sequence ID" value="EDQ31511.1"/>
    <property type="molecule type" value="Genomic_DNA"/>
</dbReference>
<evidence type="ECO:0000313" key="2">
    <source>
        <dbReference type="EMBL" id="EDQ31511.1"/>
    </source>
</evidence>
<dbReference type="OrthoDB" id="7355345at2"/>
<dbReference type="Proteomes" id="UP000004291">
    <property type="component" value="Chromosome"/>
</dbReference>
<name>A9DHB1_HOEPD</name>
<dbReference type="AlphaFoldDB" id="A9DHB1"/>
<protein>
    <submittedName>
        <fullName evidence="2">Glyoxalase/Bleomycin resistance protein/Dioxygenase superfamily</fullName>
    </submittedName>
</protein>
<evidence type="ECO:0000313" key="3">
    <source>
        <dbReference type="Proteomes" id="UP000004291"/>
    </source>
</evidence>
<reference evidence="2 3" key="1">
    <citation type="submission" date="2007-10" db="EMBL/GenBank/DDBJ databases">
        <authorList>
            <person name="Wagner-Dobler I."/>
            <person name="Ferriera S."/>
            <person name="Johnson J."/>
            <person name="Kravitz S."/>
            <person name="Beeson K."/>
            <person name="Sutton G."/>
            <person name="Rogers Y.-H."/>
            <person name="Friedman R."/>
            <person name="Frazier M."/>
            <person name="Venter J.C."/>
        </authorList>
    </citation>
    <scope>NUCLEOTIDE SEQUENCE [LARGE SCALE GENOMIC DNA]</scope>
    <source>
        <strain evidence="2 3">DFL-43</strain>
    </source>
</reference>
<dbReference type="HOGENOM" id="CLU_151283_0_0_5"/>
<dbReference type="Gene3D" id="3.10.180.10">
    <property type="entry name" value="2,3-Dihydroxybiphenyl 1,2-Dioxygenase, domain 1"/>
    <property type="match status" value="1"/>
</dbReference>
<dbReference type="SUPFAM" id="SSF54593">
    <property type="entry name" value="Glyoxalase/Bleomycin resistance protein/Dihydroxybiphenyl dioxygenase"/>
    <property type="match status" value="1"/>
</dbReference>
<keyword evidence="2" id="KW-0560">Oxidoreductase</keyword>
<feature type="domain" description="VOC" evidence="1">
    <location>
        <begin position="5"/>
        <end position="126"/>
    </location>
</feature>
<keyword evidence="3" id="KW-1185">Reference proteome</keyword>
<accession>A9DHB1</accession>
<dbReference type="STRING" id="411684.HPDFL43_13917"/>
<dbReference type="PROSITE" id="PS51819">
    <property type="entry name" value="VOC"/>
    <property type="match status" value="1"/>
</dbReference>